<evidence type="ECO:0000313" key="3">
    <source>
        <dbReference type="EMBL" id="SPC34518.1"/>
    </source>
</evidence>
<sequence length="99" mass="10844">MRASRFFISGFISGIAYKLGAGSKDMAEDGERSAIYKIRWEILVMAISLILIVVVVYAIPNDFSLKMLEQREKQRALEQASRGQQSNGTSSSIGGSSIP</sequence>
<gene>
    <name evidence="3" type="ORF">NCAV_1352</name>
</gene>
<protein>
    <submittedName>
        <fullName evidence="3">Uncharacterized protein</fullName>
    </submittedName>
</protein>
<name>A0A2K5AS90_9ARCH</name>
<keyword evidence="2" id="KW-0812">Transmembrane</keyword>
<dbReference type="Proteomes" id="UP000236248">
    <property type="component" value="Chromosome NCAV"/>
</dbReference>
<evidence type="ECO:0000313" key="4">
    <source>
        <dbReference type="Proteomes" id="UP000236248"/>
    </source>
</evidence>
<evidence type="ECO:0000256" key="2">
    <source>
        <dbReference type="SAM" id="Phobius"/>
    </source>
</evidence>
<keyword evidence="2" id="KW-0472">Membrane</keyword>
<feature type="transmembrane region" description="Helical" evidence="2">
    <location>
        <begin position="42"/>
        <end position="59"/>
    </location>
</feature>
<reference evidence="4" key="1">
    <citation type="submission" date="2018-01" db="EMBL/GenBank/DDBJ databases">
        <authorList>
            <person name="Kerou L M."/>
        </authorList>
    </citation>
    <scope>NUCLEOTIDE SEQUENCE [LARGE SCALE GENOMIC DNA]</scope>
    <source>
        <strain evidence="4">SCU2</strain>
    </source>
</reference>
<keyword evidence="4" id="KW-1185">Reference proteome</keyword>
<evidence type="ECO:0000256" key="1">
    <source>
        <dbReference type="SAM" id="MobiDB-lite"/>
    </source>
</evidence>
<accession>A0A2K5AS90</accession>
<dbReference type="EMBL" id="LT981265">
    <property type="protein sequence ID" value="SPC34518.1"/>
    <property type="molecule type" value="Genomic_DNA"/>
</dbReference>
<dbReference type="AlphaFoldDB" id="A0A2K5AS90"/>
<organism evidence="3 4">
    <name type="scientific">Candidatus Nitrosocaldus cavascurensis</name>
    <dbReference type="NCBI Taxonomy" id="2058097"/>
    <lineage>
        <taxon>Archaea</taxon>
        <taxon>Nitrososphaerota</taxon>
        <taxon>Nitrososphaeria</taxon>
        <taxon>Candidatus Nitrosocaldales</taxon>
        <taxon>Candidatus Nitrosocaldaceae</taxon>
        <taxon>Candidatus Nitrosocaldus</taxon>
    </lineage>
</organism>
<feature type="region of interest" description="Disordered" evidence="1">
    <location>
        <begin position="76"/>
        <end position="99"/>
    </location>
</feature>
<proteinExistence type="predicted"/>
<keyword evidence="2" id="KW-1133">Transmembrane helix</keyword>
<dbReference type="KEGG" id="ncv:NCAV_1352"/>
<feature type="compositionally biased region" description="Low complexity" evidence="1">
    <location>
        <begin position="83"/>
        <end position="99"/>
    </location>
</feature>